<name>A0ABP6PXN0_9ACTN</name>
<dbReference type="Gene3D" id="3.40.50.880">
    <property type="match status" value="1"/>
</dbReference>
<accession>A0ABP6PXN0</accession>
<dbReference type="GO" id="GO:0016787">
    <property type="term" value="F:hydrolase activity"/>
    <property type="evidence" value="ECO:0007669"/>
    <property type="project" value="UniProtKB-KW"/>
</dbReference>
<keyword evidence="2" id="KW-1185">Reference proteome</keyword>
<comment type="caution">
    <text evidence="1">The sequence shown here is derived from an EMBL/GenBank/DDBJ whole genome shotgun (WGS) entry which is preliminary data.</text>
</comment>
<dbReference type="SUPFAM" id="SSF52317">
    <property type="entry name" value="Class I glutamine amidotransferase-like"/>
    <property type="match status" value="1"/>
</dbReference>
<dbReference type="RefSeq" id="WP_344821718.1">
    <property type="nucleotide sequence ID" value="NZ_BAAAUV010000001.1"/>
</dbReference>
<organism evidence="1 2">
    <name type="scientific">Actinocorallia longicatena</name>
    <dbReference type="NCBI Taxonomy" id="111803"/>
    <lineage>
        <taxon>Bacteria</taxon>
        <taxon>Bacillati</taxon>
        <taxon>Actinomycetota</taxon>
        <taxon>Actinomycetes</taxon>
        <taxon>Streptosporangiales</taxon>
        <taxon>Thermomonosporaceae</taxon>
        <taxon>Actinocorallia</taxon>
    </lineage>
</organism>
<reference evidence="2" key="1">
    <citation type="journal article" date="2019" name="Int. J. Syst. Evol. Microbiol.">
        <title>The Global Catalogue of Microorganisms (GCM) 10K type strain sequencing project: providing services to taxonomists for standard genome sequencing and annotation.</title>
        <authorList>
            <consortium name="The Broad Institute Genomics Platform"/>
            <consortium name="The Broad Institute Genome Sequencing Center for Infectious Disease"/>
            <person name="Wu L."/>
            <person name="Ma J."/>
        </authorList>
    </citation>
    <scope>NUCLEOTIDE SEQUENCE [LARGE SCALE GENOMIC DNA]</scope>
    <source>
        <strain evidence="2">JCM 9377</strain>
    </source>
</reference>
<proteinExistence type="predicted"/>
<dbReference type="Proteomes" id="UP001501237">
    <property type="component" value="Unassembled WGS sequence"/>
</dbReference>
<sequence>MPQPLIGVTTYQEPARWSVWVREAALLATSYVRSVERSGGIPVLLPPLDDLSSVETVVGRLDGIIIAGGPDVEPSRYGAQPHERTGTPSVVRDRWELAVLRAAIDQDKPFLGVCRGMQLLNVCRGGTLIQHLPDSVGHEGHAPVLGKFSRHKVQVGLASSVGKVLGEYVDVPTYHHQAVDRLGKGLVPVAWAKDQVVEAVELQGHRFGIGVQWHPEEGDDLRIFQALVEAASAPSPGQ</sequence>
<evidence type="ECO:0000313" key="2">
    <source>
        <dbReference type="Proteomes" id="UP001501237"/>
    </source>
</evidence>
<dbReference type="InterPro" id="IPR011697">
    <property type="entry name" value="Peptidase_C26"/>
</dbReference>
<protein>
    <submittedName>
        <fullName evidence="1">Gamma-glutamyl-gamma-aminobutyrate hydrolase family protein</fullName>
    </submittedName>
</protein>
<evidence type="ECO:0000313" key="1">
    <source>
        <dbReference type="EMBL" id="GAA3195372.1"/>
    </source>
</evidence>
<dbReference type="InterPro" id="IPR044668">
    <property type="entry name" value="PuuD-like"/>
</dbReference>
<dbReference type="Pfam" id="PF07722">
    <property type="entry name" value="Peptidase_C26"/>
    <property type="match status" value="1"/>
</dbReference>
<dbReference type="PROSITE" id="PS51273">
    <property type="entry name" value="GATASE_TYPE_1"/>
    <property type="match status" value="1"/>
</dbReference>
<keyword evidence="1" id="KW-0378">Hydrolase</keyword>
<dbReference type="EMBL" id="BAAAUV010000001">
    <property type="protein sequence ID" value="GAA3195372.1"/>
    <property type="molecule type" value="Genomic_DNA"/>
</dbReference>
<dbReference type="CDD" id="cd01745">
    <property type="entry name" value="GATase1_2"/>
    <property type="match status" value="1"/>
</dbReference>
<dbReference type="InterPro" id="IPR029062">
    <property type="entry name" value="Class_I_gatase-like"/>
</dbReference>
<gene>
    <name evidence="1" type="ORF">GCM10010468_05580</name>
</gene>
<dbReference type="PANTHER" id="PTHR43235">
    <property type="entry name" value="GLUTAMINE AMIDOTRANSFERASE PB2B2.05-RELATED"/>
    <property type="match status" value="1"/>
</dbReference>
<dbReference type="PANTHER" id="PTHR43235:SF1">
    <property type="entry name" value="GLUTAMINE AMIDOTRANSFERASE PB2B2.05-RELATED"/>
    <property type="match status" value="1"/>
</dbReference>